<gene>
    <name evidence="1" type="ORF">MJ923_12575</name>
</gene>
<dbReference type="EMBL" id="JAKUDL010000004">
    <property type="protein sequence ID" value="MCH4295137.1"/>
    <property type="molecule type" value="Genomic_DNA"/>
</dbReference>
<reference evidence="1 2" key="1">
    <citation type="submission" date="2022-02" db="EMBL/GenBank/DDBJ databases">
        <title>The genome sequence of Shewanella sp. 3B26.</title>
        <authorList>
            <person name="Du J."/>
        </authorList>
    </citation>
    <scope>NUCLEOTIDE SEQUENCE [LARGE SCALE GENOMIC DNA]</scope>
    <source>
        <strain evidence="1 2">3B26</strain>
    </source>
</reference>
<evidence type="ECO:0000313" key="2">
    <source>
        <dbReference type="Proteomes" id="UP001297581"/>
    </source>
</evidence>
<name>A0AAJ1BI25_9GAMM</name>
<proteinExistence type="predicted"/>
<sequence>MTVIAVPELERPQIKSHHKARHLKKLALGPWAETCIEFRFAADEAKFEQLDEVLGNQELENGWDLLIAYYNDRYHVSVSFFSGQGSVEEVANAVAESIRGVFGDLPLTIYAGDANYGDWDTTYVD</sequence>
<organism evidence="1 2">
    <name type="scientific">Shewanella zhuhaiensis</name>
    <dbReference type="NCBI Taxonomy" id="2919576"/>
    <lineage>
        <taxon>Bacteria</taxon>
        <taxon>Pseudomonadati</taxon>
        <taxon>Pseudomonadota</taxon>
        <taxon>Gammaproteobacteria</taxon>
        <taxon>Alteromonadales</taxon>
        <taxon>Shewanellaceae</taxon>
        <taxon>Shewanella</taxon>
    </lineage>
</organism>
<keyword evidence="2" id="KW-1185">Reference proteome</keyword>
<accession>A0AAJ1BI25</accession>
<comment type="caution">
    <text evidence="1">The sequence shown here is derived from an EMBL/GenBank/DDBJ whole genome shotgun (WGS) entry which is preliminary data.</text>
</comment>
<dbReference type="AlphaFoldDB" id="A0AAJ1BI25"/>
<evidence type="ECO:0000313" key="1">
    <source>
        <dbReference type="EMBL" id="MCH4295137.1"/>
    </source>
</evidence>
<dbReference type="Proteomes" id="UP001297581">
    <property type="component" value="Unassembled WGS sequence"/>
</dbReference>
<protein>
    <submittedName>
        <fullName evidence="1">Uncharacterized protein</fullName>
    </submittedName>
</protein>
<dbReference type="RefSeq" id="WP_126168704.1">
    <property type="nucleotide sequence ID" value="NZ_JAKUDL010000004.1"/>
</dbReference>